<accession>A0A0P7DB42</accession>
<name>A0A0P7DB42_PSEPU</name>
<evidence type="ECO:0000259" key="1">
    <source>
        <dbReference type="Pfam" id="PF07463"/>
    </source>
</evidence>
<evidence type="ECO:0000313" key="4">
    <source>
        <dbReference type="Proteomes" id="UP000050437"/>
    </source>
</evidence>
<dbReference type="SUPFAM" id="SSF54060">
    <property type="entry name" value="His-Me finger endonucleases"/>
    <property type="match status" value="1"/>
</dbReference>
<dbReference type="EMBL" id="LKKS01000033">
    <property type="protein sequence ID" value="KPM67592.1"/>
    <property type="molecule type" value="Genomic_DNA"/>
</dbReference>
<dbReference type="RefSeq" id="WP_054572266.1">
    <property type="nucleotide sequence ID" value="NZ_LKKS01000033.1"/>
</dbReference>
<gene>
    <name evidence="3" type="ORF">HB13667_05985</name>
</gene>
<organism evidence="3 4">
    <name type="scientific">Pseudomonas putida</name>
    <name type="common">Arthrobacter siderocapsulatus</name>
    <dbReference type="NCBI Taxonomy" id="303"/>
    <lineage>
        <taxon>Bacteria</taxon>
        <taxon>Pseudomonadati</taxon>
        <taxon>Pseudomonadota</taxon>
        <taxon>Gammaproteobacteria</taxon>
        <taxon>Pseudomonadales</taxon>
        <taxon>Pseudomonadaceae</taxon>
        <taxon>Pseudomonas</taxon>
    </lineage>
</organism>
<evidence type="ECO:0000259" key="2">
    <source>
        <dbReference type="Pfam" id="PF13392"/>
    </source>
</evidence>
<sequence>MSAIGASPTWKPVVGFEETHEVSSDGRVRSLERVLVDSLGRIRQKSARDLRPTRKSNGYLHVSLQLNKRQRTLHVHRIVLEAFVGSCPEGLEALHRDGDKSNNQLSNLRWGTHIENCADRTRHGTSGHILSLEQAQEIRSFKGVMTQSDIAQRYGVSQVLISKIHRGKLWAINGGAA</sequence>
<dbReference type="GO" id="GO:0016788">
    <property type="term" value="F:hydrolase activity, acting on ester bonds"/>
    <property type="evidence" value="ECO:0007669"/>
    <property type="project" value="InterPro"/>
</dbReference>
<dbReference type="InterPro" id="IPR003615">
    <property type="entry name" value="HNH_nuc"/>
</dbReference>
<evidence type="ECO:0000313" key="3">
    <source>
        <dbReference type="EMBL" id="KPM67592.1"/>
    </source>
</evidence>
<feature type="domain" description="NUMOD4" evidence="1">
    <location>
        <begin position="10"/>
        <end position="64"/>
    </location>
</feature>
<dbReference type="AlphaFoldDB" id="A0A0P7DB42"/>
<dbReference type="InterPro" id="IPR010902">
    <property type="entry name" value="NUMOD4"/>
</dbReference>
<dbReference type="Gene3D" id="3.90.75.20">
    <property type="match status" value="1"/>
</dbReference>
<dbReference type="Proteomes" id="UP000050437">
    <property type="component" value="Unassembled WGS sequence"/>
</dbReference>
<dbReference type="Pfam" id="PF07463">
    <property type="entry name" value="NUMOD4"/>
    <property type="match status" value="1"/>
</dbReference>
<evidence type="ECO:0008006" key="5">
    <source>
        <dbReference type="Google" id="ProtNLM"/>
    </source>
</evidence>
<proteinExistence type="predicted"/>
<comment type="caution">
    <text evidence="3">The sequence shown here is derived from an EMBL/GenBank/DDBJ whole genome shotgun (WGS) entry which is preliminary data.</text>
</comment>
<feature type="domain" description="HNH nuclease" evidence="2">
    <location>
        <begin position="74"/>
        <end position="116"/>
    </location>
</feature>
<dbReference type="Pfam" id="PF13392">
    <property type="entry name" value="HNH_3"/>
    <property type="match status" value="1"/>
</dbReference>
<protein>
    <recommendedName>
        <fullName evidence="5">HNH nuclease domain-containing protein</fullName>
    </recommendedName>
</protein>
<reference evidence="3 4" key="1">
    <citation type="submission" date="2015-10" db="EMBL/GenBank/DDBJ databases">
        <title>Pseudomonas putida clinical strains.</title>
        <authorList>
            <person name="Molina L."/>
            <person name="Udaondo Z."/>
        </authorList>
    </citation>
    <scope>NUCLEOTIDE SEQUENCE [LARGE SCALE GENOMIC DNA]</scope>
    <source>
        <strain evidence="3 4">HB13667</strain>
    </source>
</reference>
<dbReference type="InterPro" id="IPR044925">
    <property type="entry name" value="His-Me_finger_sf"/>
</dbReference>